<protein>
    <recommendedName>
        <fullName evidence="5">Glutathione S-transferase</fullName>
    </recommendedName>
</protein>
<dbReference type="KEGG" id="maga:Mag101_02305"/>
<dbReference type="InterPro" id="IPR004045">
    <property type="entry name" value="Glutathione_S-Trfase_N"/>
</dbReference>
<evidence type="ECO:0008006" key="5">
    <source>
        <dbReference type="Google" id="ProtNLM"/>
    </source>
</evidence>
<proteinExistence type="predicted"/>
<dbReference type="SUPFAM" id="SSF52833">
    <property type="entry name" value="Thioredoxin-like"/>
    <property type="match status" value="1"/>
</dbReference>
<dbReference type="OrthoDB" id="6043394at2"/>
<dbReference type="InterPro" id="IPR054761">
    <property type="entry name" value="GST_C_proteobact"/>
</dbReference>
<evidence type="ECO:0000259" key="2">
    <source>
        <dbReference type="PROSITE" id="PS50405"/>
    </source>
</evidence>
<dbReference type="PROSITE" id="PS50404">
    <property type="entry name" value="GST_NTER"/>
    <property type="match status" value="1"/>
</dbReference>
<dbReference type="InterPro" id="IPR010987">
    <property type="entry name" value="Glutathione-S-Trfase_C-like"/>
</dbReference>
<evidence type="ECO:0000313" key="4">
    <source>
        <dbReference type="Proteomes" id="UP000188219"/>
    </source>
</evidence>
<reference evidence="3" key="1">
    <citation type="submission" date="2017-02" db="EMBL/GenBank/DDBJ databases">
        <title>Genome of Microbulbifer agarilyticus GP101.</title>
        <authorList>
            <person name="Jung J."/>
            <person name="Bae S.S."/>
            <person name="Baek K."/>
        </authorList>
    </citation>
    <scope>NUCLEOTIDE SEQUENCE [LARGE SCALE GENOMIC DNA]</scope>
    <source>
        <strain evidence="3">GP101</strain>
    </source>
</reference>
<dbReference type="InterPro" id="IPR050213">
    <property type="entry name" value="GST_superfamily"/>
</dbReference>
<feature type="domain" description="GST N-terminal" evidence="1">
    <location>
        <begin position="1"/>
        <end position="81"/>
    </location>
</feature>
<organism evidence="3 4">
    <name type="scientific">Microbulbifer agarilyticus</name>
    <dbReference type="NCBI Taxonomy" id="260552"/>
    <lineage>
        <taxon>Bacteria</taxon>
        <taxon>Pseudomonadati</taxon>
        <taxon>Pseudomonadota</taxon>
        <taxon>Gammaproteobacteria</taxon>
        <taxon>Cellvibrionales</taxon>
        <taxon>Microbulbiferaceae</taxon>
        <taxon>Microbulbifer</taxon>
    </lineage>
</organism>
<evidence type="ECO:0000313" key="3">
    <source>
        <dbReference type="EMBL" id="AQQ66607.1"/>
    </source>
</evidence>
<gene>
    <name evidence="3" type="ORF">Mag101_02305</name>
</gene>
<dbReference type="PANTHER" id="PTHR11571:SF263">
    <property type="entry name" value="GLUTATHIONE S-TRANSFERASE"/>
    <property type="match status" value="1"/>
</dbReference>
<dbReference type="RefSeq" id="WP_077400212.1">
    <property type="nucleotide sequence ID" value="NZ_CP019650.1"/>
</dbReference>
<dbReference type="Gene3D" id="3.40.30.10">
    <property type="entry name" value="Glutaredoxin"/>
    <property type="match status" value="1"/>
</dbReference>
<dbReference type="Proteomes" id="UP000188219">
    <property type="component" value="Chromosome"/>
</dbReference>
<dbReference type="InterPro" id="IPR036282">
    <property type="entry name" value="Glutathione-S-Trfase_C_sf"/>
</dbReference>
<dbReference type="GO" id="GO:0006749">
    <property type="term" value="P:glutathione metabolic process"/>
    <property type="evidence" value="ECO:0007669"/>
    <property type="project" value="TreeGrafter"/>
</dbReference>
<dbReference type="EMBL" id="CP019650">
    <property type="protein sequence ID" value="AQQ66607.1"/>
    <property type="molecule type" value="Genomic_DNA"/>
</dbReference>
<feature type="domain" description="GST C-terminal" evidence="2">
    <location>
        <begin position="83"/>
        <end position="210"/>
    </location>
</feature>
<keyword evidence="4" id="KW-1185">Reference proteome</keyword>
<dbReference type="InterPro" id="IPR036249">
    <property type="entry name" value="Thioredoxin-like_sf"/>
</dbReference>
<dbReference type="SUPFAM" id="SSF47616">
    <property type="entry name" value="GST C-terminal domain-like"/>
    <property type="match status" value="1"/>
</dbReference>
<dbReference type="AlphaFoldDB" id="A0A1Q2M2Y8"/>
<dbReference type="PANTHER" id="PTHR11571">
    <property type="entry name" value="GLUTATHIONE S-TRANSFERASE"/>
    <property type="match status" value="1"/>
</dbReference>
<accession>A0A1Q2M2Y8</accession>
<dbReference type="PROSITE" id="PS50405">
    <property type="entry name" value="GST_CTER"/>
    <property type="match status" value="1"/>
</dbReference>
<dbReference type="GO" id="GO:0004364">
    <property type="term" value="F:glutathione transferase activity"/>
    <property type="evidence" value="ECO:0007669"/>
    <property type="project" value="TreeGrafter"/>
</dbReference>
<name>A0A1Q2M2Y8_9GAMM</name>
<sequence length="228" mass="26198">MDYRLYYWNIPFRGVFVELLLHEVGASYQRLDAREIYPDKSLQIDNPGMAPPYLYDYGMQKTIAQLPAIMLHLAHKYDYLPRSAEGQTQALKTVLDCGDVLMEVTRFYGLQMWDKAAWETFREERLARWMQLFEKTGCEHGLQQDRGFMLGSSISMADIAVTALFGTLTHCYPALAADLNRYAPFIAALVQRVEQRPALSDFLAQQRQQYGNAYCGGEIQRSLQQMLG</sequence>
<dbReference type="STRING" id="260552.Mag101_02305"/>
<evidence type="ECO:0000259" key="1">
    <source>
        <dbReference type="PROSITE" id="PS50404"/>
    </source>
</evidence>
<dbReference type="Gene3D" id="1.20.1050.10">
    <property type="match status" value="1"/>
</dbReference>
<dbReference type="Pfam" id="PF22119">
    <property type="entry name" value="GST_C_8"/>
    <property type="match status" value="1"/>
</dbReference>